<reference evidence="1 2" key="1">
    <citation type="submission" date="2018-08" db="EMBL/GenBank/DDBJ databases">
        <title>A genome reference for cultivated species of the human gut microbiota.</title>
        <authorList>
            <person name="Zou Y."/>
            <person name="Xue W."/>
            <person name="Luo G."/>
        </authorList>
    </citation>
    <scope>NUCLEOTIDE SEQUENCE [LARGE SCALE GENOMIC DNA]</scope>
    <source>
        <strain evidence="1 2">AM40-30BH</strain>
    </source>
</reference>
<evidence type="ECO:0000313" key="2">
    <source>
        <dbReference type="Proteomes" id="UP000284379"/>
    </source>
</evidence>
<accession>A0A413VR05</accession>
<gene>
    <name evidence="1" type="ORF">DW888_09310</name>
</gene>
<evidence type="ECO:0000313" key="1">
    <source>
        <dbReference type="EMBL" id="RHB36016.1"/>
    </source>
</evidence>
<dbReference type="Proteomes" id="UP000284379">
    <property type="component" value="Unassembled WGS sequence"/>
</dbReference>
<dbReference type="AlphaFoldDB" id="A0A413VR05"/>
<sequence>MKVEGNTTALEVRLLRYTPLQIKDISVELPKTVAMLTLEDANGSIYETEVDLKYDIITKNENYIEDIFAFGNIRKQYPYITEENWKLIAQGKIKEGMTTDECRLALGNPIQIEYKQDTRFESWLYARKILEFESGTLLRYK</sequence>
<organism evidence="1 2">
    <name type="scientific">Bacteroides nordii</name>
    <dbReference type="NCBI Taxonomy" id="291645"/>
    <lineage>
        <taxon>Bacteria</taxon>
        <taxon>Pseudomonadati</taxon>
        <taxon>Bacteroidota</taxon>
        <taxon>Bacteroidia</taxon>
        <taxon>Bacteroidales</taxon>
        <taxon>Bacteroidaceae</taxon>
        <taxon>Bacteroides</taxon>
    </lineage>
</organism>
<proteinExistence type="predicted"/>
<protein>
    <submittedName>
        <fullName evidence="1">Uncharacterized protein</fullName>
    </submittedName>
</protein>
<dbReference type="EMBL" id="QSGO01000005">
    <property type="protein sequence ID" value="RHB36016.1"/>
    <property type="molecule type" value="Genomic_DNA"/>
</dbReference>
<name>A0A413VR05_9BACE</name>
<comment type="caution">
    <text evidence="1">The sequence shown here is derived from an EMBL/GenBank/DDBJ whole genome shotgun (WGS) entry which is preliminary data.</text>
</comment>